<feature type="compositionally biased region" description="Polar residues" evidence="1">
    <location>
        <begin position="38"/>
        <end position="50"/>
    </location>
</feature>
<feature type="compositionally biased region" description="Basic and acidic residues" evidence="1">
    <location>
        <begin position="158"/>
        <end position="171"/>
    </location>
</feature>
<gene>
    <name evidence="2" type="ORF">ILUMI_09561</name>
</gene>
<protein>
    <recommendedName>
        <fullName evidence="4">Thyroid transcription factor 1-associated protein 26</fullName>
    </recommendedName>
</protein>
<reference evidence="2" key="1">
    <citation type="submission" date="2019-08" db="EMBL/GenBank/DDBJ databases">
        <title>The genome of the North American firefly Photinus pyralis.</title>
        <authorList>
            <consortium name="Photinus pyralis genome working group"/>
            <person name="Fallon T.R."/>
            <person name="Sander Lower S.E."/>
            <person name="Weng J.-K."/>
        </authorList>
    </citation>
    <scope>NUCLEOTIDE SEQUENCE</scope>
    <source>
        <strain evidence="2">TRF0915ILg1</strain>
        <tissue evidence="2">Whole body</tissue>
    </source>
</reference>
<name>A0A8K0CZI0_IGNLU</name>
<dbReference type="PANTHER" id="PTHR15657">
    <property type="entry name" value="THYROID TRANSCRIPTION FACTOR 1-ASSOCIATED PROTEIN 26"/>
    <property type="match status" value="1"/>
</dbReference>
<dbReference type="Pfam" id="PF08524">
    <property type="entry name" value="rRNA_processing"/>
    <property type="match status" value="1"/>
</dbReference>
<evidence type="ECO:0000256" key="1">
    <source>
        <dbReference type="SAM" id="MobiDB-lite"/>
    </source>
</evidence>
<dbReference type="OrthoDB" id="5377144at2759"/>
<dbReference type="EMBL" id="VTPC01004902">
    <property type="protein sequence ID" value="KAF2896618.1"/>
    <property type="molecule type" value="Genomic_DNA"/>
</dbReference>
<evidence type="ECO:0008006" key="4">
    <source>
        <dbReference type="Google" id="ProtNLM"/>
    </source>
</evidence>
<proteinExistence type="predicted"/>
<accession>A0A8K0CZI0</accession>
<dbReference type="AlphaFoldDB" id="A0A8K0CZI0"/>
<feature type="region of interest" description="Disordered" evidence="1">
    <location>
        <begin position="134"/>
        <end position="181"/>
    </location>
</feature>
<sequence>MGKFKATQGKNQRDSFFTKKKPYKSNTNISNKNEEKTSSGSFFVSTSEKQQILHGRENQKGKKKFKSNLPQENADDEQKTKKPFDKKKWRLQKYSKKYKLQQWEEKRKKAVLHQYYKQVKDDEPKFDVKKIYEQYKDEDEDDVNKQEETENENNLNRDIVEEQHNLAKDEPGESEINAMTTRKKKAFKKAHLEYKRIQEEKQQKKEEIKTKKAEKAEALKQYKQKKLEKYKKLNKKTKKGQPIMKYRMEMLLEQIQKSVQ</sequence>
<organism evidence="2 3">
    <name type="scientific">Ignelater luminosus</name>
    <name type="common">Cucubano</name>
    <name type="synonym">Pyrophorus luminosus</name>
    <dbReference type="NCBI Taxonomy" id="2038154"/>
    <lineage>
        <taxon>Eukaryota</taxon>
        <taxon>Metazoa</taxon>
        <taxon>Ecdysozoa</taxon>
        <taxon>Arthropoda</taxon>
        <taxon>Hexapoda</taxon>
        <taxon>Insecta</taxon>
        <taxon>Pterygota</taxon>
        <taxon>Neoptera</taxon>
        <taxon>Endopterygota</taxon>
        <taxon>Coleoptera</taxon>
        <taxon>Polyphaga</taxon>
        <taxon>Elateriformia</taxon>
        <taxon>Elateroidea</taxon>
        <taxon>Elateridae</taxon>
        <taxon>Agrypninae</taxon>
        <taxon>Pyrophorini</taxon>
        <taxon>Ignelater</taxon>
    </lineage>
</organism>
<evidence type="ECO:0000313" key="2">
    <source>
        <dbReference type="EMBL" id="KAF2896618.1"/>
    </source>
</evidence>
<dbReference type="Proteomes" id="UP000801492">
    <property type="component" value="Unassembled WGS sequence"/>
</dbReference>
<evidence type="ECO:0000313" key="3">
    <source>
        <dbReference type="Proteomes" id="UP000801492"/>
    </source>
</evidence>
<dbReference type="GO" id="GO:0005634">
    <property type="term" value="C:nucleus"/>
    <property type="evidence" value="ECO:0007669"/>
    <property type="project" value="TreeGrafter"/>
</dbReference>
<feature type="region of interest" description="Disordered" evidence="1">
    <location>
        <begin position="1"/>
        <end position="87"/>
    </location>
</feature>
<dbReference type="InterPro" id="IPR013730">
    <property type="entry name" value="Fyv7/TAP26"/>
</dbReference>
<comment type="caution">
    <text evidence="2">The sequence shown here is derived from an EMBL/GenBank/DDBJ whole genome shotgun (WGS) entry which is preliminary data.</text>
</comment>
<dbReference type="PANTHER" id="PTHR15657:SF1">
    <property type="entry name" value="THYROID TRANSCRIPTION FACTOR 1-ASSOCIATED PROTEIN 26"/>
    <property type="match status" value="1"/>
</dbReference>
<keyword evidence="3" id="KW-1185">Reference proteome</keyword>